<name>A0ABS4WHB7_9MICC</name>
<evidence type="ECO:0000256" key="2">
    <source>
        <dbReference type="SAM" id="Phobius"/>
    </source>
</evidence>
<evidence type="ECO:0000259" key="3">
    <source>
        <dbReference type="Pfam" id="PF10099"/>
    </source>
</evidence>
<evidence type="ECO:0000256" key="1">
    <source>
        <dbReference type="SAM" id="MobiDB-lite"/>
    </source>
</evidence>
<feature type="domain" description="Anti-sigma K factor RskA C-terminal" evidence="3">
    <location>
        <begin position="46"/>
        <end position="175"/>
    </location>
</feature>
<evidence type="ECO:0000313" key="4">
    <source>
        <dbReference type="EMBL" id="MBP2375401.1"/>
    </source>
</evidence>
<dbReference type="InterPro" id="IPR018764">
    <property type="entry name" value="RskA_C"/>
</dbReference>
<dbReference type="EMBL" id="JAGIOE010000001">
    <property type="protein sequence ID" value="MBP2375401.1"/>
    <property type="molecule type" value="Genomic_DNA"/>
</dbReference>
<dbReference type="RefSeq" id="WP_209908996.1">
    <property type="nucleotide sequence ID" value="NZ_BAAAMI010000007.1"/>
</dbReference>
<organism evidence="4 5">
    <name type="scientific">Paeniglutamicibacter psychrophenolicus</name>
    <dbReference type="NCBI Taxonomy" id="257454"/>
    <lineage>
        <taxon>Bacteria</taxon>
        <taxon>Bacillati</taxon>
        <taxon>Actinomycetota</taxon>
        <taxon>Actinomycetes</taxon>
        <taxon>Micrococcales</taxon>
        <taxon>Micrococcaceae</taxon>
        <taxon>Paeniglutamicibacter</taxon>
    </lineage>
</organism>
<feature type="transmembrane region" description="Helical" evidence="2">
    <location>
        <begin position="43"/>
        <end position="65"/>
    </location>
</feature>
<keyword evidence="2" id="KW-0812">Transmembrane</keyword>
<feature type="region of interest" description="Disordered" evidence="1">
    <location>
        <begin position="1"/>
        <end position="21"/>
    </location>
</feature>
<protein>
    <recommendedName>
        <fullName evidence="3">Anti-sigma K factor RskA C-terminal domain-containing protein</fullName>
    </recommendedName>
</protein>
<accession>A0ABS4WHB7</accession>
<proteinExistence type="predicted"/>
<keyword evidence="5" id="KW-1185">Reference proteome</keyword>
<keyword evidence="2" id="KW-1133">Transmembrane helix</keyword>
<gene>
    <name evidence="4" type="ORF">JOF46_003313</name>
</gene>
<comment type="caution">
    <text evidence="4">The sequence shown here is derived from an EMBL/GenBank/DDBJ whole genome shotgun (WGS) entry which is preliminary data.</text>
</comment>
<reference evidence="4 5" key="1">
    <citation type="submission" date="2021-03" db="EMBL/GenBank/DDBJ databases">
        <title>Sequencing the genomes of 1000 actinobacteria strains.</title>
        <authorList>
            <person name="Klenk H.-P."/>
        </authorList>
    </citation>
    <scope>NUCLEOTIDE SEQUENCE [LARGE SCALE GENOMIC DNA]</scope>
    <source>
        <strain evidence="4 5">DSM 15454</strain>
    </source>
</reference>
<keyword evidence="2" id="KW-0472">Membrane</keyword>
<dbReference type="Pfam" id="PF10099">
    <property type="entry name" value="RskA_C"/>
    <property type="match status" value="1"/>
</dbReference>
<dbReference type="Proteomes" id="UP000766570">
    <property type="component" value="Unassembled WGS sequence"/>
</dbReference>
<evidence type="ECO:0000313" key="5">
    <source>
        <dbReference type="Proteomes" id="UP000766570"/>
    </source>
</evidence>
<sequence>MTGTDPAYPAHRGDENDDDLGMDLVDAVSTDAESPARRPLKKWMFVVAALAVIVIGLVAGLVNLIPTNYVSKVERASDQVVAQADLEGGGHAVLKTSAKADAGMIELTGLPAIDPTEDYVVWLIEASTDRPTLLATIAPSDKPVKEGFNGVDKLASVMVSVEPGDGSSTAPSTEPLAVLDLPEAK</sequence>